<gene>
    <name evidence="2" type="ORF">BMW22_17310</name>
</gene>
<name>A0A1L3ZBZ0_RHILE</name>
<reference evidence="2 3" key="1">
    <citation type="submission" date="2016-11" db="EMBL/GenBank/DDBJ databases">
        <title>Rhizobium leguminosarum bv. viciae strain Vaf12 isolated from Vavilovia formosa root nodules from Russia, Dagestan.</title>
        <authorList>
            <person name="Kimeklis A."/>
        </authorList>
    </citation>
    <scope>NUCLEOTIDE SEQUENCE [LARGE SCALE GENOMIC DNA]</scope>
    <source>
        <strain evidence="2 3">Vaf-108</strain>
    </source>
</reference>
<dbReference type="Proteomes" id="UP000183050">
    <property type="component" value="Chromosome"/>
</dbReference>
<feature type="region of interest" description="Disordered" evidence="1">
    <location>
        <begin position="1"/>
        <end position="24"/>
    </location>
</feature>
<organism evidence="2 3">
    <name type="scientific">Rhizobium leguminosarum</name>
    <dbReference type="NCBI Taxonomy" id="384"/>
    <lineage>
        <taxon>Bacteria</taxon>
        <taxon>Pseudomonadati</taxon>
        <taxon>Pseudomonadota</taxon>
        <taxon>Alphaproteobacteria</taxon>
        <taxon>Hyphomicrobiales</taxon>
        <taxon>Rhizobiaceae</taxon>
        <taxon>Rhizobium/Agrobacterium group</taxon>
        <taxon>Rhizobium</taxon>
    </lineage>
</organism>
<sequence>MRPKPGRGRTLPNSSAIGDLPRGDNRQNPLPFCFAGPPFELLASARQRRKCLAIALRLCNVTGD</sequence>
<dbReference type="AlphaFoldDB" id="A0A1L3ZBZ0"/>
<evidence type="ECO:0000313" key="3">
    <source>
        <dbReference type="Proteomes" id="UP000183050"/>
    </source>
</evidence>
<evidence type="ECO:0000256" key="1">
    <source>
        <dbReference type="SAM" id="MobiDB-lite"/>
    </source>
</evidence>
<proteinExistence type="predicted"/>
<protein>
    <submittedName>
        <fullName evidence="2">Uncharacterized protein</fullName>
    </submittedName>
</protein>
<accession>A0A1L3ZBZ0</accession>
<evidence type="ECO:0000313" key="2">
    <source>
        <dbReference type="EMBL" id="API53137.1"/>
    </source>
</evidence>
<dbReference type="EMBL" id="CP018228">
    <property type="protein sequence ID" value="API53137.1"/>
    <property type="molecule type" value="Genomic_DNA"/>
</dbReference>